<dbReference type="OrthoDB" id="4256819at2"/>
<dbReference type="EMBL" id="VCLA01000170">
    <property type="protein sequence ID" value="MQT03466.1"/>
    <property type="molecule type" value="Genomic_DNA"/>
</dbReference>
<evidence type="ECO:0000256" key="1">
    <source>
        <dbReference type="SAM" id="MobiDB-lite"/>
    </source>
</evidence>
<comment type="caution">
    <text evidence="3">The sequence shown here is derived from an EMBL/GenBank/DDBJ whole genome shotgun (WGS) entry which is preliminary data.</text>
</comment>
<reference evidence="3 4" key="1">
    <citation type="submission" date="2019-05" db="EMBL/GenBank/DDBJ databases">
        <title>Comparative genomics and metabolomics analyses of clavulanic acid producing Streptomyces species provides insight into specialized metabolism and evolution of beta-lactam biosynthetic gene clusters.</title>
        <authorList>
            <person name="Moore M.A."/>
            <person name="Cruz-Morales P."/>
            <person name="Barona Gomez F."/>
            <person name="Kapil T."/>
        </authorList>
    </citation>
    <scope>NUCLEOTIDE SEQUENCE [LARGE SCALE GENOMIC DNA]</scope>
    <source>
        <strain evidence="3 4">NRRL 5741</strain>
    </source>
</reference>
<feature type="compositionally biased region" description="Basic and acidic residues" evidence="1">
    <location>
        <begin position="15"/>
        <end position="24"/>
    </location>
</feature>
<dbReference type="InterPro" id="IPR029063">
    <property type="entry name" value="SAM-dependent_MTases_sf"/>
</dbReference>
<dbReference type="GO" id="GO:0008757">
    <property type="term" value="F:S-adenosylmethionine-dependent methyltransferase activity"/>
    <property type="evidence" value="ECO:0007669"/>
    <property type="project" value="InterPro"/>
</dbReference>
<proteinExistence type="predicted"/>
<dbReference type="Pfam" id="PF08241">
    <property type="entry name" value="Methyltransf_11"/>
    <property type="match status" value="1"/>
</dbReference>
<dbReference type="InterPro" id="IPR013216">
    <property type="entry name" value="Methyltransf_11"/>
</dbReference>
<dbReference type="RefSeq" id="WP_153524970.1">
    <property type="nucleotide sequence ID" value="NZ_JBEPDZ010000010.1"/>
</dbReference>
<dbReference type="AlphaFoldDB" id="A0A646KR26"/>
<evidence type="ECO:0000259" key="2">
    <source>
        <dbReference type="Pfam" id="PF08241"/>
    </source>
</evidence>
<keyword evidence="4" id="KW-1185">Reference proteome</keyword>
<feature type="region of interest" description="Disordered" evidence="1">
    <location>
        <begin position="1"/>
        <end position="31"/>
    </location>
</feature>
<dbReference type="Proteomes" id="UP000419138">
    <property type="component" value="Unassembled WGS sequence"/>
</dbReference>
<keyword evidence="3" id="KW-0808">Transferase</keyword>
<organism evidence="3 4">
    <name type="scientific">Streptomyces jumonjinensis</name>
    <dbReference type="NCBI Taxonomy" id="1945"/>
    <lineage>
        <taxon>Bacteria</taxon>
        <taxon>Bacillati</taxon>
        <taxon>Actinomycetota</taxon>
        <taxon>Actinomycetes</taxon>
        <taxon>Kitasatosporales</taxon>
        <taxon>Streptomycetaceae</taxon>
        <taxon>Streptomyces</taxon>
    </lineage>
</organism>
<dbReference type="Gene3D" id="3.40.50.150">
    <property type="entry name" value="Vaccinia Virus protein VP39"/>
    <property type="match status" value="1"/>
</dbReference>
<evidence type="ECO:0000313" key="3">
    <source>
        <dbReference type="EMBL" id="MQT03466.1"/>
    </source>
</evidence>
<evidence type="ECO:0000313" key="4">
    <source>
        <dbReference type="Proteomes" id="UP000419138"/>
    </source>
</evidence>
<dbReference type="GO" id="GO:0032259">
    <property type="term" value="P:methylation"/>
    <property type="evidence" value="ECO:0007669"/>
    <property type="project" value="UniProtKB-KW"/>
</dbReference>
<protein>
    <submittedName>
        <fullName evidence="3">Class I SAM-dependent methyltransferase</fullName>
    </submittedName>
</protein>
<accession>A0A646KR26</accession>
<name>A0A646KR26_STRJU</name>
<sequence>MKRTPCRLRPRSAATRKEHSDRATRGQSQLAGQAGSLDLVVCRNVLPSIDHQRFVVDTHRWLRPGGQLCVLVRV</sequence>
<gene>
    <name evidence="3" type="ORF">FF041_25755</name>
</gene>
<feature type="compositionally biased region" description="Basic residues" evidence="1">
    <location>
        <begin position="1"/>
        <end position="10"/>
    </location>
</feature>
<feature type="domain" description="Methyltransferase type 11" evidence="2">
    <location>
        <begin position="29"/>
        <end position="69"/>
    </location>
</feature>
<dbReference type="SUPFAM" id="SSF53335">
    <property type="entry name" value="S-adenosyl-L-methionine-dependent methyltransferases"/>
    <property type="match status" value="1"/>
</dbReference>
<keyword evidence="3" id="KW-0489">Methyltransferase</keyword>